<proteinExistence type="predicted"/>
<dbReference type="EMBL" id="LQOW01000031">
    <property type="protein sequence ID" value="ORV56894.1"/>
    <property type="molecule type" value="Genomic_DNA"/>
</dbReference>
<keyword evidence="3" id="KW-1185">Reference proteome</keyword>
<name>A0A1X1UJA3_9MYCO</name>
<dbReference type="RefSeq" id="WP_085199703.1">
    <property type="nucleotide sequence ID" value="NZ_JACKVI010000012.1"/>
</dbReference>
<dbReference type="OrthoDB" id="4705329at2"/>
<reference evidence="2 3" key="1">
    <citation type="submission" date="2016-01" db="EMBL/GenBank/DDBJ databases">
        <title>The new phylogeny of the genus Mycobacterium.</title>
        <authorList>
            <person name="Tarcisio F."/>
            <person name="Conor M."/>
            <person name="Antonella G."/>
            <person name="Elisabetta G."/>
            <person name="Giulia F.S."/>
            <person name="Sara T."/>
            <person name="Anna F."/>
            <person name="Clotilde B."/>
            <person name="Roberto B."/>
            <person name="Veronica D.S."/>
            <person name="Fabio R."/>
            <person name="Monica P."/>
            <person name="Olivier J."/>
            <person name="Enrico T."/>
            <person name="Nicola S."/>
        </authorList>
    </citation>
    <scope>NUCLEOTIDE SEQUENCE [LARGE SCALE GENOMIC DNA]</scope>
    <source>
        <strain evidence="2 3">DSM 45731</strain>
    </source>
</reference>
<protein>
    <submittedName>
        <fullName evidence="2">Cell division protein DivIVA</fullName>
    </submittedName>
</protein>
<dbReference type="PANTHER" id="PTHR35794">
    <property type="entry name" value="CELL DIVISION PROTEIN DIVIVA"/>
    <property type="match status" value="1"/>
</dbReference>
<dbReference type="GO" id="GO:0051301">
    <property type="term" value="P:cell division"/>
    <property type="evidence" value="ECO:0007669"/>
    <property type="project" value="UniProtKB-KW"/>
</dbReference>
<organism evidence="2 3">
    <name type="scientific">Mycobacterium fragae</name>
    <dbReference type="NCBI Taxonomy" id="1260918"/>
    <lineage>
        <taxon>Bacteria</taxon>
        <taxon>Bacillati</taxon>
        <taxon>Actinomycetota</taxon>
        <taxon>Actinomycetes</taxon>
        <taxon>Mycobacteriales</taxon>
        <taxon>Mycobacteriaceae</taxon>
        <taxon>Mycobacterium</taxon>
    </lineage>
</organism>
<feature type="coiled-coil region" evidence="1">
    <location>
        <begin position="39"/>
        <end position="203"/>
    </location>
</feature>
<dbReference type="Gene3D" id="6.10.250.660">
    <property type="match status" value="1"/>
</dbReference>
<keyword evidence="2" id="KW-0132">Cell division</keyword>
<dbReference type="Proteomes" id="UP000194000">
    <property type="component" value="Unassembled WGS sequence"/>
</dbReference>
<keyword evidence="2" id="KW-0131">Cell cycle</keyword>
<evidence type="ECO:0000256" key="1">
    <source>
        <dbReference type="SAM" id="Coils"/>
    </source>
</evidence>
<accession>A0A1X1UJA3</accession>
<comment type="caution">
    <text evidence="2">The sequence shown here is derived from an EMBL/GenBank/DDBJ whole genome shotgun (WGS) entry which is preliminary data.</text>
</comment>
<dbReference type="Pfam" id="PF05103">
    <property type="entry name" value="DivIVA"/>
    <property type="match status" value="1"/>
</dbReference>
<dbReference type="STRING" id="1260918.AWC06_01445"/>
<keyword evidence="1" id="KW-0175">Coiled coil</keyword>
<evidence type="ECO:0000313" key="3">
    <source>
        <dbReference type="Proteomes" id="UP000194000"/>
    </source>
</evidence>
<dbReference type="InterPro" id="IPR007793">
    <property type="entry name" value="DivIVA_fam"/>
</dbReference>
<evidence type="ECO:0000313" key="2">
    <source>
        <dbReference type="EMBL" id="ORV56894.1"/>
    </source>
</evidence>
<dbReference type="PANTHER" id="PTHR35794:SF1">
    <property type="entry name" value="CELL CYCLE PROTEIN GPSB"/>
    <property type="match status" value="1"/>
</dbReference>
<gene>
    <name evidence="2" type="ORF">AWC06_01445</name>
</gene>
<sequence>MITEPAKTFSRMFRGYDPAAVDAYIEVLISKQQLLLDDIESLRARLKESGDEVAALREEVAVLRDTSPTPHAMQHRMAKMLRDAVDEVTAMQAEAREESEALIAAAEAEAEAAQRKYKEELAEMATQRKALEAEYEETKKKLDAELARMRAETQSAIEEAWQDAQQEREQLLADAKQEADHYREQARRAVDEASRQRVEILERLMGVYRDLEAVPATLESAYQELKNRPEAGVVVPLDQKIGTG</sequence>
<dbReference type="AlphaFoldDB" id="A0A1X1UJA3"/>